<dbReference type="Proteomes" id="UP000179106">
    <property type="component" value="Unassembled WGS sequence"/>
</dbReference>
<evidence type="ECO:0000313" key="3">
    <source>
        <dbReference type="Proteomes" id="UP000179106"/>
    </source>
</evidence>
<dbReference type="SUPFAM" id="SSF53098">
    <property type="entry name" value="Ribonuclease H-like"/>
    <property type="match status" value="1"/>
</dbReference>
<evidence type="ECO:0000259" key="1">
    <source>
        <dbReference type="Pfam" id="PF13482"/>
    </source>
</evidence>
<protein>
    <recommendedName>
        <fullName evidence="1">YprB ribonuclease H-like domain-containing protein</fullName>
    </recommendedName>
</protein>
<evidence type="ECO:0000313" key="2">
    <source>
        <dbReference type="EMBL" id="OGZ52726.1"/>
    </source>
</evidence>
<gene>
    <name evidence="2" type="ORF">A3B25_00835</name>
</gene>
<dbReference type="Gene3D" id="3.30.420.10">
    <property type="entry name" value="Ribonuclease H-like superfamily/Ribonuclease H"/>
    <property type="match status" value="1"/>
</dbReference>
<dbReference type="STRING" id="1802126.A3B25_00835"/>
<sequence length="192" mass="21701">MIPDTLVFDIETQNFFTDPGVGRDNFDALKISVVGVYSYAQEKYFCFSEAEIPDMAELFRGATRLVGFSINRYDVPVLNAYFQKLGPASINLWDKDRTDLLEEIEALTGERISLSRLAEANGGKPKEHHGSEAISLYKEGRIAELKEYCLNDVKITKDIYDIYRKESALLVPDKKTGNIAKVTFAKKNPTLF</sequence>
<dbReference type="EMBL" id="MHNW01000040">
    <property type="protein sequence ID" value="OGZ52726.1"/>
    <property type="molecule type" value="Genomic_DNA"/>
</dbReference>
<dbReference type="InterPro" id="IPR036397">
    <property type="entry name" value="RNaseH_sf"/>
</dbReference>
<organism evidence="2 3">
    <name type="scientific">Candidatus Ryanbacteria bacterium RIFCSPLOWO2_01_FULL_48_26</name>
    <dbReference type="NCBI Taxonomy" id="1802126"/>
    <lineage>
        <taxon>Bacteria</taxon>
        <taxon>Candidatus Ryaniibacteriota</taxon>
    </lineage>
</organism>
<dbReference type="AlphaFoldDB" id="A0A1G2GR97"/>
<dbReference type="InterPro" id="IPR038720">
    <property type="entry name" value="YprB_RNase_H-like_dom"/>
</dbReference>
<name>A0A1G2GR97_9BACT</name>
<feature type="domain" description="YprB ribonuclease H-like" evidence="1">
    <location>
        <begin position="7"/>
        <end position="161"/>
    </location>
</feature>
<proteinExistence type="predicted"/>
<comment type="caution">
    <text evidence="2">The sequence shown here is derived from an EMBL/GenBank/DDBJ whole genome shotgun (WGS) entry which is preliminary data.</text>
</comment>
<accession>A0A1G2GR97</accession>
<dbReference type="GO" id="GO:0003676">
    <property type="term" value="F:nucleic acid binding"/>
    <property type="evidence" value="ECO:0007669"/>
    <property type="project" value="InterPro"/>
</dbReference>
<reference evidence="2 3" key="1">
    <citation type="journal article" date="2016" name="Nat. Commun.">
        <title>Thousands of microbial genomes shed light on interconnected biogeochemical processes in an aquifer system.</title>
        <authorList>
            <person name="Anantharaman K."/>
            <person name="Brown C.T."/>
            <person name="Hug L.A."/>
            <person name="Sharon I."/>
            <person name="Castelle C.J."/>
            <person name="Probst A.J."/>
            <person name="Thomas B.C."/>
            <person name="Singh A."/>
            <person name="Wilkins M.J."/>
            <person name="Karaoz U."/>
            <person name="Brodie E.L."/>
            <person name="Williams K.H."/>
            <person name="Hubbard S.S."/>
            <person name="Banfield J.F."/>
        </authorList>
    </citation>
    <scope>NUCLEOTIDE SEQUENCE [LARGE SCALE GENOMIC DNA]</scope>
</reference>
<dbReference type="InterPro" id="IPR012337">
    <property type="entry name" value="RNaseH-like_sf"/>
</dbReference>
<dbReference type="Pfam" id="PF13482">
    <property type="entry name" value="RNase_H_2"/>
    <property type="match status" value="1"/>
</dbReference>